<keyword evidence="2" id="KW-0378">Hydrolase</keyword>
<dbReference type="RefSeq" id="WP_130966388.1">
    <property type="nucleotide sequence ID" value="NZ_SIXI01000001.1"/>
</dbReference>
<sequence>MQKKFSPDSFIGMHASHCFCPSWLSRTGTGYPYLSGSGNIGMVPAHRAAFQLFLGLLEPGQMVLHRCGDPGCINLWHLYIGNSQQNSRDRILHRDAQTRWGPLALHYHSEAGLHVSMRQPLAISWHVCRVADRFEGFDPSQCFTPNWLQLTSDGYLQLPRTNALGVLAGAHRLAYSMYVGRLSKYDVVEQKCGNQLCICPFHLSITGRISQLDWEQRYDGRFKKIV</sequence>
<dbReference type="OrthoDB" id="441807at2"/>
<feature type="domain" description="HNH nuclease" evidence="1">
    <location>
        <begin position="44"/>
        <end position="88"/>
    </location>
</feature>
<evidence type="ECO:0000259" key="1">
    <source>
        <dbReference type="Pfam" id="PF13392"/>
    </source>
</evidence>
<gene>
    <name evidence="2" type="ORF">EYS42_03225</name>
</gene>
<dbReference type="Pfam" id="PF13392">
    <property type="entry name" value="HNH_3"/>
    <property type="match status" value="1"/>
</dbReference>
<evidence type="ECO:0000313" key="2">
    <source>
        <dbReference type="EMBL" id="TBO34438.1"/>
    </source>
</evidence>
<dbReference type="GO" id="GO:0004519">
    <property type="term" value="F:endonuclease activity"/>
    <property type="evidence" value="ECO:0007669"/>
    <property type="project" value="UniProtKB-KW"/>
</dbReference>
<dbReference type="Proteomes" id="UP000292120">
    <property type="component" value="Unassembled WGS sequence"/>
</dbReference>
<protein>
    <submittedName>
        <fullName evidence="2">HNH endonuclease</fullName>
    </submittedName>
</protein>
<evidence type="ECO:0000313" key="3">
    <source>
        <dbReference type="Proteomes" id="UP000292120"/>
    </source>
</evidence>
<organism evidence="2 3">
    <name type="scientific">Aquabacterium lacunae</name>
    <dbReference type="NCBI Taxonomy" id="2528630"/>
    <lineage>
        <taxon>Bacteria</taxon>
        <taxon>Pseudomonadati</taxon>
        <taxon>Pseudomonadota</taxon>
        <taxon>Betaproteobacteria</taxon>
        <taxon>Burkholderiales</taxon>
        <taxon>Aquabacterium</taxon>
    </lineage>
</organism>
<name>A0A4Q9H319_9BURK</name>
<dbReference type="SUPFAM" id="SSF54060">
    <property type="entry name" value="His-Me finger endonucleases"/>
    <property type="match status" value="1"/>
</dbReference>
<keyword evidence="2" id="KW-0540">Nuclease</keyword>
<dbReference type="InterPro" id="IPR044925">
    <property type="entry name" value="His-Me_finger_sf"/>
</dbReference>
<keyword evidence="2" id="KW-0255">Endonuclease</keyword>
<dbReference type="AlphaFoldDB" id="A0A4Q9H319"/>
<dbReference type="InterPro" id="IPR003615">
    <property type="entry name" value="HNH_nuc"/>
</dbReference>
<comment type="caution">
    <text evidence="2">The sequence shown here is derived from an EMBL/GenBank/DDBJ whole genome shotgun (WGS) entry which is preliminary data.</text>
</comment>
<accession>A0A4Q9H319</accession>
<proteinExistence type="predicted"/>
<keyword evidence="3" id="KW-1185">Reference proteome</keyword>
<dbReference type="EMBL" id="SIXI01000001">
    <property type="protein sequence ID" value="TBO34438.1"/>
    <property type="molecule type" value="Genomic_DNA"/>
</dbReference>
<reference evidence="2 3" key="1">
    <citation type="submission" date="2019-02" db="EMBL/GenBank/DDBJ databases">
        <title>Aquabacterium sp. strain KMB7.</title>
        <authorList>
            <person name="Chen W.-M."/>
        </authorList>
    </citation>
    <scope>NUCLEOTIDE SEQUENCE [LARGE SCALE GENOMIC DNA]</scope>
    <source>
        <strain evidence="2 3">KMB7</strain>
    </source>
</reference>